<accession>A0A085NI44</accession>
<dbReference type="AlphaFoldDB" id="A0A085NI44"/>
<protein>
    <submittedName>
        <fullName evidence="1">Uncharacterized protein</fullName>
    </submittedName>
</protein>
<reference evidence="1" key="1">
    <citation type="journal article" date="2014" name="Nat. Genet.">
        <title>Genome and transcriptome of the porcine whipworm Trichuris suis.</title>
        <authorList>
            <person name="Jex A.R."/>
            <person name="Nejsum P."/>
            <person name="Schwarz E.M."/>
            <person name="Hu L."/>
            <person name="Young N.D."/>
            <person name="Hall R.S."/>
            <person name="Korhonen P.K."/>
            <person name="Liao S."/>
            <person name="Thamsborg S."/>
            <person name="Xia J."/>
            <person name="Xu P."/>
            <person name="Wang S."/>
            <person name="Scheerlinck J.P."/>
            <person name="Hofmann A."/>
            <person name="Sternberg P.W."/>
            <person name="Wang J."/>
            <person name="Gasser R.B."/>
        </authorList>
    </citation>
    <scope>NUCLEOTIDE SEQUENCE [LARGE SCALE GENOMIC DNA]</scope>
    <source>
        <strain evidence="1">DCEP-RM93F</strain>
    </source>
</reference>
<sequence>MPAVIQMKNGFLIYSASKTELLKLRSKCASIITILIVVREVKTISYVEPQKGDHPDFVD</sequence>
<gene>
    <name evidence="1" type="ORF">M514_18717</name>
</gene>
<dbReference type="Proteomes" id="UP000030758">
    <property type="component" value="Unassembled WGS sequence"/>
</dbReference>
<organism evidence="1">
    <name type="scientific">Trichuris suis</name>
    <name type="common">pig whipworm</name>
    <dbReference type="NCBI Taxonomy" id="68888"/>
    <lineage>
        <taxon>Eukaryota</taxon>
        <taxon>Metazoa</taxon>
        <taxon>Ecdysozoa</taxon>
        <taxon>Nematoda</taxon>
        <taxon>Enoplea</taxon>
        <taxon>Dorylaimia</taxon>
        <taxon>Trichinellida</taxon>
        <taxon>Trichuridae</taxon>
        <taxon>Trichuris</taxon>
    </lineage>
</organism>
<name>A0A085NI44_9BILA</name>
<evidence type="ECO:0000313" key="1">
    <source>
        <dbReference type="EMBL" id="KFD69140.1"/>
    </source>
</evidence>
<proteinExistence type="predicted"/>
<dbReference type="EMBL" id="KL367498">
    <property type="protein sequence ID" value="KFD69140.1"/>
    <property type="molecule type" value="Genomic_DNA"/>
</dbReference>